<proteinExistence type="predicted"/>
<gene>
    <name evidence="1" type="ORF">BDN72DRAFT_861596</name>
</gene>
<organism evidence="1 2">
    <name type="scientific">Pluteus cervinus</name>
    <dbReference type="NCBI Taxonomy" id="181527"/>
    <lineage>
        <taxon>Eukaryota</taxon>
        <taxon>Fungi</taxon>
        <taxon>Dikarya</taxon>
        <taxon>Basidiomycota</taxon>
        <taxon>Agaricomycotina</taxon>
        <taxon>Agaricomycetes</taxon>
        <taxon>Agaricomycetidae</taxon>
        <taxon>Agaricales</taxon>
        <taxon>Pluteineae</taxon>
        <taxon>Pluteaceae</taxon>
        <taxon>Pluteus</taxon>
    </lineage>
</organism>
<reference evidence="1 2" key="1">
    <citation type="journal article" date="2019" name="Nat. Ecol. Evol.">
        <title>Megaphylogeny resolves global patterns of mushroom evolution.</title>
        <authorList>
            <person name="Varga T."/>
            <person name="Krizsan K."/>
            <person name="Foldi C."/>
            <person name="Dima B."/>
            <person name="Sanchez-Garcia M."/>
            <person name="Sanchez-Ramirez S."/>
            <person name="Szollosi G.J."/>
            <person name="Szarkandi J.G."/>
            <person name="Papp V."/>
            <person name="Albert L."/>
            <person name="Andreopoulos W."/>
            <person name="Angelini C."/>
            <person name="Antonin V."/>
            <person name="Barry K.W."/>
            <person name="Bougher N.L."/>
            <person name="Buchanan P."/>
            <person name="Buyck B."/>
            <person name="Bense V."/>
            <person name="Catcheside P."/>
            <person name="Chovatia M."/>
            <person name="Cooper J."/>
            <person name="Damon W."/>
            <person name="Desjardin D."/>
            <person name="Finy P."/>
            <person name="Geml J."/>
            <person name="Haridas S."/>
            <person name="Hughes K."/>
            <person name="Justo A."/>
            <person name="Karasinski D."/>
            <person name="Kautmanova I."/>
            <person name="Kiss B."/>
            <person name="Kocsube S."/>
            <person name="Kotiranta H."/>
            <person name="LaButti K.M."/>
            <person name="Lechner B.E."/>
            <person name="Liimatainen K."/>
            <person name="Lipzen A."/>
            <person name="Lukacs Z."/>
            <person name="Mihaltcheva S."/>
            <person name="Morgado L.N."/>
            <person name="Niskanen T."/>
            <person name="Noordeloos M.E."/>
            <person name="Ohm R.A."/>
            <person name="Ortiz-Santana B."/>
            <person name="Ovrebo C."/>
            <person name="Racz N."/>
            <person name="Riley R."/>
            <person name="Savchenko A."/>
            <person name="Shiryaev A."/>
            <person name="Soop K."/>
            <person name="Spirin V."/>
            <person name="Szebenyi C."/>
            <person name="Tomsovsky M."/>
            <person name="Tulloss R.E."/>
            <person name="Uehling J."/>
            <person name="Grigoriev I.V."/>
            <person name="Vagvolgyi C."/>
            <person name="Papp T."/>
            <person name="Martin F.M."/>
            <person name="Miettinen O."/>
            <person name="Hibbett D.S."/>
            <person name="Nagy L.G."/>
        </authorList>
    </citation>
    <scope>NUCLEOTIDE SEQUENCE [LARGE SCALE GENOMIC DNA]</scope>
    <source>
        <strain evidence="1 2">NL-1719</strain>
    </source>
</reference>
<name>A0ACD3AEU6_9AGAR</name>
<dbReference type="Proteomes" id="UP000308600">
    <property type="component" value="Unassembled WGS sequence"/>
</dbReference>
<keyword evidence="2" id="KW-1185">Reference proteome</keyword>
<sequence length="200" mass="22452">MFEESTRSLDEIADLQSEGYYLSKKFSLVGDVVIQSTDKVRFRLHKKDLATFSGGFPPVELISETNPSEIVHLSEGAIILDLLFSFARAGRYPDIHTLEIKTLVALADAAEKYEVYSAVMACKILMRVNLERQPLQVFIYAEKYQYTDLLDETAIFVLGTPLLEMFEKISNDLFKAWVGRRGHGAGCGPAEMWGFGLQNG</sequence>
<evidence type="ECO:0000313" key="2">
    <source>
        <dbReference type="Proteomes" id="UP000308600"/>
    </source>
</evidence>
<protein>
    <submittedName>
        <fullName evidence="1">Uncharacterized protein</fullName>
    </submittedName>
</protein>
<dbReference type="EMBL" id="ML208488">
    <property type="protein sequence ID" value="TFK64122.1"/>
    <property type="molecule type" value="Genomic_DNA"/>
</dbReference>
<accession>A0ACD3AEU6</accession>
<evidence type="ECO:0000313" key="1">
    <source>
        <dbReference type="EMBL" id="TFK64122.1"/>
    </source>
</evidence>